<protein>
    <submittedName>
        <fullName evidence="3">Uncharacterized protein</fullName>
    </submittedName>
</protein>
<evidence type="ECO:0000256" key="2">
    <source>
        <dbReference type="SAM" id="Phobius"/>
    </source>
</evidence>
<dbReference type="EMBL" id="VXIV02003504">
    <property type="protein sequence ID" value="KAF6016605.1"/>
    <property type="molecule type" value="Genomic_DNA"/>
</dbReference>
<evidence type="ECO:0000256" key="1">
    <source>
        <dbReference type="SAM" id="MobiDB-lite"/>
    </source>
</evidence>
<name>A0A7J7IRZ8_BUGNE</name>
<evidence type="ECO:0000313" key="4">
    <source>
        <dbReference type="Proteomes" id="UP000593567"/>
    </source>
</evidence>
<organism evidence="3 4">
    <name type="scientific">Bugula neritina</name>
    <name type="common">Brown bryozoan</name>
    <name type="synonym">Sertularia neritina</name>
    <dbReference type="NCBI Taxonomy" id="10212"/>
    <lineage>
        <taxon>Eukaryota</taxon>
        <taxon>Metazoa</taxon>
        <taxon>Spiralia</taxon>
        <taxon>Lophotrochozoa</taxon>
        <taxon>Bryozoa</taxon>
        <taxon>Gymnolaemata</taxon>
        <taxon>Cheilostomatida</taxon>
        <taxon>Flustrina</taxon>
        <taxon>Buguloidea</taxon>
        <taxon>Bugulidae</taxon>
        <taxon>Bugula</taxon>
    </lineage>
</organism>
<keyword evidence="2" id="KW-0472">Membrane</keyword>
<keyword evidence="4" id="KW-1185">Reference proteome</keyword>
<feature type="transmembrane region" description="Helical" evidence="2">
    <location>
        <begin position="95"/>
        <end position="118"/>
    </location>
</feature>
<evidence type="ECO:0000313" key="3">
    <source>
        <dbReference type="EMBL" id="KAF6016605.1"/>
    </source>
</evidence>
<keyword evidence="2" id="KW-0812">Transmembrane</keyword>
<keyword evidence="2" id="KW-1133">Transmembrane helix</keyword>
<dbReference type="AlphaFoldDB" id="A0A7J7IRZ8"/>
<proteinExistence type="predicted"/>
<comment type="caution">
    <text evidence="3">The sequence shown here is derived from an EMBL/GenBank/DDBJ whole genome shotgun (WGS) entry which is preliminary data.</text>
</comment>
<dbReference type="Proteomes" id="UP000593567">
    <property type="component" value="Unassembled WGS sequence"/>
</dbReference>
<feature type="region of interest" description="Disordered" evidence="1">
    <location>
        <begin position="22"/>
        <end position="58"/>
    </location>
</feature>
<reference evidence="3" key="1">
    <citation type="submission" date="2020-06" db="EMBL/GenBank/DDBJ databases">
        <title>Draft genome of Bugula neritina, a colonial animal packing powerful symbionts and potential medicines.</title>
        <authorList>
            <person name="Rayko M."/>
        </authorList>
    </citation>
    <scope>NUCLEOTIDE SEQUENCE [LARGE SCALE GENOMIC DNA]</scope>
    <source>
        <strain evidence="3">Kwan_BN1</strain>
    </source>
</reference>
<sequence>MNLAKLMVRDYLMQNARPLTPRMENNQSKANCPSPMDLPIPRHGASTPRETKTTFNNSRKFNPNFMVETVESLKSELQILRNKVKQTHLSKLNQYIVQVESVALAIITFAHVMAVTLML</sequence>
<accession>A0A7J7IRZ8</accession>
<gene>
    <name evidence="3" type="ORF">EB796_025089</name>
</gene>